<dbReference type="RefSeq" id="WP_123638031.1">
    <property type="nucleotide sequence ID" value="NZ_RJUK01000001.1"/>
</dbReference>
<sequence>MRRLIDRCLMIVVLMMIAGPLQADDHYPAELVKIYVPSSPGGSTDAIARVFAKHFEQVTGSAVAIVNQTGGGGVIAAHSVARSKPNGGTLLLYHTALHVSHALGRSPYQYKDFTPLATLSMVNDVYAVRADAPYKTLQELLDYTRKHEGKITVGSQFGATTQIKGQALTQLYPEGFRVVDSGSESKRITALLGEKVDLISMSVASALQFERNGDVRILGVMNNTPDAFAPDWPTAPSQGVPAHLPQVFAVYGPAELPQPIIDQFDRIMAGIQQDLAYQEAIRKVRQSPEYRNHKDAAIFLADEYRFIEKVVNP</sequence>
<organism evidence="3 4">
    <name type="scientific">Marinimicrobium koreense</name>
    <dbReference type="NCBI Taxonomy" id="306545"/>
    <lineage>
        <taxon>Bacteria</taxon>
        <taxon>Pseudomonadati</taxon>
        <taxon>Pseudomonadota</taxon>
        <taxon>Gammaproteobacteria</taxon>
        <taxon>Cellvibrionales</taxon>
        <taxon>Cellvibrionaceae</taxon>
        <taxon>Marinimicrobium</taxon>
    </lineage>
</organism>
<keyword evidence="4" id="KW-1185">Reference proteome</keyword>
<feature type="signal peptide" evidence="2">
    <location>
        <begin position="1"/>
        <end position="23"/>
    </location>
</feature>
<gene>
    <name evidence="3" type="ORF">EDC38_1588</name>
</gene>
<dbReference type="SUPFAM" id="SSF53850">
    <property type="entry name" value="Periplasmic binding protein-like II"/>
    <property type="match status" value="1"/>
</dbReference>
<dbReference type="PANTHER" id="PTHR42928:SF5">
    <property type="entry name" value="BLR1237 PROTEIN"/>
    <property type="match status" value="1"/>
</dbReference>
<dbReference type="Proteomes" id="UP000273643">
    <property type="component" value="Unassembled WGS sequence"/>
</dbReference>
<proteinExistence type="inferred from homology"/>
<dbReference type="Pfam" id="PF03401">
    <property type="entry name" value="TctC"/>
    <property type="match status" value="1"/>
</dbReference>
<name>A0A3N1P135_9GAMM</name>
<dbReference type="InterPro" id="IPR042100">
    <property type="entry name" value="Bug_dom1"/>
</dbReference>
<reference evidence="3 4" key="1">
    <citation type="submission" date="2018-11" db="EMBL/GenBank/DDBJ databases">
        <title>Genomic Encyclopedia of Type Strains, Phase IV (KMG-IV): sequencing the most valuable type-strain genomes for metagenomic binning, comparative biology and taxonomic classification.</title>
        <authorList>
            <person name="Goeker M."/>
        </authorList>
    </citation>
    <scope>NUCLEOTIDE SEQUENCE [LARGE SCALE GENOMIC DNA]</scope>
    <source>
        <strain evidence="3 4">DSM 16974</strain>
    </source>
</reference>
<keyword evidence="3" id="KW-0675">Receptor</keyword>
<dbReference type="OrthoDB" id="5171643at2"/>
<dbReference type="PIRSF" id="PIRSF017082">
    <property type="entry name" value="YflP"/>
    <property type="match status" value="1"/>
</dbReference>
<protein>
    <submittedName>
        <fullName evidence="3">Tripartite-type tricarboxylate transporter receptor subunit TctC</fullName>
    </submittedName>
</protein>
<dbReference type="AlphaFoldDB" id="A0A3N1P135"/>
<dbReference type="InterPro" id="IPR005064">
    <property type="entry name" value="BUG"/>
</dbReference>
<evidence type="ECO:0000256" key="1">
    <source>
        <dbReference type="ARBA" id="ARBA00006987"/>
    </source>
</evidence>
<dbReference type="EMBL" id="RJUK01000001">
    <property type="protein sequence ID" value="ROQ20967.1"/>
    <property type="molecule type" value="Genomic_DNA"/>
</dbReference>
<evidence type="ECO:0000256" key="2">
    <source>
        <dbReference type="SAM" id="SignalP"/>
    </source>
</evidence>
<evidence type="ECO:0000313" key="3">
    <source>
        <dbReference type="EMBL" id="ROQ20967.1"/>
    </source>
</evidence>
<accession>A0A3N1P135</accession>
<evidence type="ECO:0000313" key="4">
    <source>
        <dbReference type="Proteomes" id="UP000273643"/>
    </source>
</evidence>
<dbReference type="Gene3D" id="3.40.190.10">
    <property type="entry name" value="Periplasmic binding protein-like II"/>
    <property type="match status" value="1"/>
</dbReference>
<comment type="similarity">
    <text evidence="1">Belongs to the UPF0065 (bug) family.</text>
</comment>
<dbReference type="Gene3D" id="3.40.190.150">
    <property type="entry name" value="Bordetella uptake gene, domain 1"/>
    <property type="match status" value="1"/>
</dbReference>
<dbReference type="CDD" id="cd07012">
    <property type="entry name" value="PBP2_Bug_TTT"/>
    <property type="match status" value="1"/>
</dbReference>
<keyword evidence="2" id="KW-0732">Signal</keyword>
<feature type="chain" id="PRO_5017940099" evidence="2">
    <location>
        <begin position="24"/>
        <end position="313"/>
    </location>
</feature>
<comment type="caution">
    <text evidence="3">The sequence shown here is derived from an EMBL/GenBank/DDBJ whole genome shotgun (WGS) entry which is preliminary data.</text>
</comment>
<dbReference type="PANTHER" id="PTHR42928">
    <property type="entry name" value="TRICARBOXYLATE-BINDING PROTEIN"/>
    <property type="match status" value="1"/>
</dbReference>